<reference evidence="4" key="1">
    <citation type="journal article" date="2020" name="Nat. Commun.">
        <title>Genome assembly of wild tea tree DASZ reveals pedigree and selection history of tea varieties.</title>
        <authorList>
            <person name="Zhang W."/>
            <person name="Zhang Y."/>
            <person name="Qiu H."/>
            <person name="Guo Y."/>
            <person name="Wan H."/>
            <person name="Zhang X."/>
            <person name="Scossa F."/>
            <person name="Alseekh S."/>
            <person name="Zhang Q."/>
            <person name="Wang P."/>
            <person name="Xu L."/>
            <person name="Schmidt M.H."/>
            <person name="Jia X."/>
            <person name="Li D."/>
            <person name="Zhu A."/>
            <person name="Guo F."/>
            <person name="Chen W."/>
            <person name="Ni D."/>
            <person name="Usadel B."/>
            <person name="Fernie A.R."/>
            <person name="Wen W."/>
        </authorList>
    </citation>
    <scope>NUCLEOTIDE SEQUENCE [LARGE SCALE GENOMIC DNA]</scope>
    <source>
        <strain evidence="4">cv. G240</strain>
    </source>
</reference>
<keyword evidence="2" id="KW-0472">Membrane</keyword>
<keyword evidence="2" id="KW-1133">Transmembrane helix</keyword>
<dbReference type="Proteomes" id="UP000593564">
    <property type="component" value="Unassembled WGS sequence"/>
</dbReference>
<feature type="region of interest" description="Disordered" evidence="1">
    <location>
        <begin position="366"/>
        <end position="435"/>
    </location>
</feature>
<feature type="compositionally biased region" description="Pro residues" evidence="1">
    <location>
        <begin position="219"/>
        <end position="231"/>
    </location>
</feature>
<feature type="region of interest" description="Disordered" evidence="1">
    <location>
        <begin position="199"/>
        <end position="231"/>
    </location>
</feature>
<feature type="transmembrane region" description="Helical" evidence="2">
    <location>
        <begin position="723"/>
        <end position="743"/>
    </location>
</feature>
<dbReference type="PANTHER" id="PTHR36353">
    <property type="entry name" value="TRANSMEMBRANE PROTEIN"/>
    <property type="match status" value="1"/>
</dbReference>
<feature type="compositionally biased region" description="Pro residues" evidence="1">
    <location>
        <begin position="415"/>
        <end position="426"/>
    </location>
</feature>
<keyword evidence="2" id="KW-0812">Transmembrane</keyword>
<feature type="compositionally biased region" description="Low complexity" evidence="1">
    <location>
        <begin position="265"/>
        <end position="285"/>
    </location>
</feature>
<feature type="region of interest" description="Disordered" evidence="1">
    <location>
        <begin position="482"/>
        <end position="504"/>
    </location>
</feature>
<accession>A0A7J7G4J0</accession>
<organism evidence="3 4">
    <name type="scientific">Camellia sinensis</name>
    <name type="common">Tea plant</name>
    <name type="synonym">Thea sinensis</name>
    <dbReference type="NCBI Taxonomy" id="4442"/>
    <lineage>
        <taxon>Eukaryota</taxon>
        <taxon>Viridiplantae</taxon>
        <taxon>Streptophyta</taxon>
        <taxon>Embryophyta</taxon>
        <taxon>Tracheophyta</taxon>
        <taxon>Spermatophyta</taxon>
        <taxon>Magnoliopsida</taxon>
        <taxon>eudicotyledons</taxon>
        <taxon>Gunneridae</taxon>
        <taxon>Pentapetalae</taxon>
        <taxon>asterids</taxon>
        <taxon>Ericales</taxon>
        <taxon>Theaceae</taxon>
        <taxon>Camellia</taxon>
    </lineage>
</organism>
<feature type="transmembrane region" description="Helical" evidence="2">
    <location>
        <begin position="698"/>
        <end position="717"/>
    </location>
</feature>
<gene>
    <name evidence="3" type="ORF">HYC85_026769</name>
</gene>
<keyword evidence="4" id="KW-1185">Reference proteome</keyword>
<feature type="compositionally biased region" description="Pro residues" evidence="1">
    <location>
        <begin position="319"/>
        <end position="336"/>
    </location>
</feature>
<reference evidence="3 4" key="2">
    <citation type="submission" date="2020-07" db="EMBL/GenBank/DDBJ databases">
        <title>Genome assembly of wild tea tree DASZ reveals pedigree and selection history of tea varieties.</title>
        <authorList>
            <person name="Zhang W."/>
        </authorList>
    </citation>
    <scope>NUCLEOTIDE SEQUENCE [LARGE SCALE GENOMIC DNA]</scope>
    <source>
        <strain evidence="4">cv. G240</strain>
        <tissue evidence="3">Leaf</tissue>
    </source>
</reference>
<dbReference type="Pfam" id="PF25105">
    <property type="entry name" value="DUF7813"/>
    <property type="match status" value="1"/>
</dbReference>
<comment type="caution">
    <text evidence="3">The sequence shown here is derived from an EMBL/GenBank/DDBJ whole genome shotgun (WGS) entry which is preliminary data.</text>
</comment>
<feature type="compositionally biased region" description="Polar residues" evidence="1">
    <location>
        <begin position="482"/>
        <end position="494"/>
    </location>
</feature>
<evidence type="ECO:0000313" key="4">
    <source>
        <dbReference type="Proteomes" id="UP000593564"/>
    </source>
</evidence>
<dbReference type="EMBL" id="JACBKZ010000013">
    <property type="protein sequence ID" value="KAF5935640.1"/>
    <property type="molecule type" value="Genomic_DNA"/>
</dbReference>
<dbReference type="InterPro" id="IPR056715">
    <property type="entry name" value="DUF7813"/>
</dbReference>
<evidence type="ECO:0000256" key="1">
    <source>
        <dbReference type="SAM" id="MobiDB-lite"/>
    </source>
</evidence>
<sequence length="944" mass="104954">MEVGGFLEREKRKSDDRSPAMKAIRMTLSSFSATCRASVLKRVSRWSTGSIVPSKESTVGILNLAGKVGASLLGARRPRVERGPHDQSVEVGGCWPPLKGLVLRPTGVEVVVADLCVGGEVANLPGWVDGVGEQYGSGLAFAHNPLANLVITRGVNWARSTGARAQTVPCRALGLPKNLGRAAPWAKKLGLGPGSSLRATTRHHFPPPSSATTTHHHFPPPPNPHEHLPPPLTTHLPLPPTTRHYHPPPAAITRHLLAITTHHPPATTIHHQPPVTHSPATTTTRHPPPPPPPPTATYLPPLLTTTHSLPSTTRYHYPPTHPPPPSPATYPPPPAIRHPLATTTHHSLPPPSLLPTRYHPSPATVTHPTTITTHQPPPTTTCHPPPTCHHHPPPATTTTTTIHSPPPATRHRHPLPPPATYPPPPPTRHHPPLSAIRYPPATTTRHRHRHRYHPPPSPTHLLPDLHIFPENNTKALSLSHTNTRSQRKSAMNNHQPPPPGLNSHTTAQVLRQTRSIFWSHLLTFIFLSFLILTFHSNVENGTHFLTSFIDKDPSMRSLLSRLDIPSKPPYETPPFPRRRRPFLHLTRVGTLDDDFFSGDEDNTRSLFGSHPKTPSNGSFLILSNPRLGFSNYVTDNGIRVSQIVRSPLSFQFPETSLKESIDEDNNSNDELNNGEDEAEGVAGLQFLIKGLELRRSDASALFFLIFLLSAAYGYVILGFLVTYSWVLGIVFVVVVNHFLGRYCSWIGTIWDGSSLGIKRLPGFILMRWAVRDALTQILGLWFFGEIEDQYSFFKIFVRLKMMPFSIVSPWIQGFEKETAGFLVAWILLDMIVEFVFAVDSWVAIVDSRWSGREIVKKGCYLLSMMFKQAVIIKCLESMLCGPFTRWTLARFFGKWFAMAFQSMMEVYFMVAWLIFYIAVRSKDAASLGRTFGQRDLEGFVQGHR</sequence>
<feature type="compositionally biased region" description="Low complexity" evidence="1">
    <location>
        <begin position="337"/>
        <end position="347"/>
    </location>
</feature>
<feature type="compositionally biased region" description="Low complexity" evidence="1">
    <location>
        <begin position="296"/>
        <end position="318"/>
    </location>
</feature>
<protein>
    <submittedName>
        <fullName evidence="3">Uncharacterized protein</fullName>
    </submittedName>
</protein>
<feature type="region of interest" description="Disordered" evidence="1">
    <location>
        <begin position="265"/>
        <end position="347"/>
    </location>
</feature>
<evidence type="ECO:0000313" key="3">
    <source>
        <dbReference type="EMBL" id="KAF5935640.1"/>
    </source>
</evidence>
<feature type="transmembrane region" description="Helical" evidence="2">
    <location>
        <begin position="822"/>
        <end position="844"/>
    </location>
</feature>
<evidence type="ECO:0000256" key="2">
    <source>
        <dbReference type="SAM" id="Phobius"/>
    </source>
</evidence>
<proteinExistence type="predicted"/>
<feature type="compositionally biased region" description="Pro residues" evidence="1">
    <location>
        <begin position="375"/>
        <end position="387"/>
    </location>
</feature>
<feature type="transmembrane region" description="Helical" evidence="2">
    <location>
        <begin position="516"/>
        <end position="534"/>
    </location>
</feature>
<feature type="compositionally biased region" description="Pro residues" evidence="1">
    <location>
        <begin position="286"/>
        <end position="295"/>
    </location>
</feature>
<dbReference type="AlphaFoldDB" id="A0A7J7G4J0"/>
<name>A0A7J7G4J0_CAMSI</name>
<feature type="transmembrane region" description="Helical" evidence="2">
    <location>
        <begin position="895"/>
        <end position="919"/>
    </location>
</feature>
<dbReference type="PANTHER" id="PTHR36353:SF1">
    <property type="entry name" value="TRANSMEMBRANE PROTEIN"/>
    <property type="match status" value="1"/>
</dbReference>